<organism evidence="1 2">
    <name type="scientific">Seiridium unicorne</name>
    <dbReference type="NCBI Taxonomy" id="138068"/>
    <lineage>
        <taxon>Eukaryota</taxon>
        <taxon>Fungi</taxon>
        <taxon>Dikarya</taxon>
        <taxon>Ascomycota</taxon>
        <taxon>Pezizomycotina</taxon>
        <taxon>Sordariomycetes</taxon>
        <taxon>Xylariomycetidae</taxon>
        <taxon>Amphisphaeriales</taxon>
        <taxon>Sporocadaceae</taxon>
        <taxon>Seiridium</taxon>
    </lineage>
</organism>
<dbReference type="Gene3D" id="3.10.450.50">
    <property type="match status" value="1"/>
</dbReference>
<comment type="caution">
    <text evidence="1">The sequence shown here is derived from an EMBL/GenBank/DDBJ whole genome shotgun (WGS) entry which is preliminary data.</text>
</comment>
<name>A0ABR2UFA4_9PEZI</name>
<keyword evidence="2" id="KW-1185">Reference proteome</keyword>
<gene>
    <name evidence="1" type="ORF">SUNI508_11975</name>
</gene>
<proteinExistence type="predicted"/>
<dbReference type="InterPro" id="IPR032710">
    <property type="entry name" value="NTF2-like_dom_sf"/>
</dbReference>
<protein>
    <submittedName>
        <fullName evidence="1">SnoaL-like domain-containing protein</fullName>
    </submittedName>
</protein>
<dbReference type="Proteomes" id="UP001408356">
    <property type="component" value="Unassembled WGS sequence"/>
</dbReference>
<accession>A0ABR2UFA4</accession>
<evidence type="ECO:0000313" key="2">
    <source>
        <dbReference type="Proteomes" id="UP001408356"/>
    </source>
</evidence>
<sequence length="89" mass="9712">MRVNIESSTTAKVTCSALTYHGHPNKGFDPGSNKFISGGLYLCDVVKIGELWKISSWKAKTVWVDGDPAVMAVKHREARHLNTAPPTTS</sequence>
<dbReference type="SUPFAM" id="SSF54427">
    <property type="entry name" value="NTF2-like"/>
    <property type="match status" value="1"/>
</dbReference>
<evidence type="ECO:0000313" key="1">
    <source>
        <dbReference type="EMBL" id="KAK9413199.1"/>
    </source>
</evidence>
<dbReference type="EMBL" id="JARVKF010000441">
    <property type="protein sequence ID" value="KAK9413199.1"/>
    <property type="molecule type" value="Genomic_DNA"/>
</dbReference>
<reference evidence="1 2" key="1">
    <citation type="journal article" date="2024" name="J. Plant Pathol.">
        <title>Sequence and assembly of the genome of Seiridium unicorne, isolate CBS 538.82, causal agent of cypress canker disease.</title>
        <authorList>
            <person name="Scali E."/>
            <person name="Rocca G.D."/>
            <person name="Danti R."/>
            <person name="Garbelotto M."/>
            <person name="Barberini S."/>
            <person name="Baroncelli R."/>
            <person name="Emiliani G."/>
        </authorList>
    </citation>
    <scope>NUCLEOTIDE SEQUENCE [LARGE SCALE GENOMIC DNA]</scope>
    <source>
        <strain evidence="1 2">BM-138-508</strain>
    </source>
</reference>